<reference evidence="1" key="1">
    <citation type="journal article" date="2014" name="Front. Microbiol.">
        <title>High frequency of phylogenetically diverse reductive dehalogenase-homologous genes in deep subseafloor sedimentary metagenomes.</title>
        <authorList>
            <person name="Kawai M."/>
            <person name="Futagami T."/>
            <person name="Toyoda A."/>
            <person name="Takaki Y."/>
            <person name="Nishi S."/>
            <person name="Hori S."/>
            <person name="Arai W."/>
            <person name="Tsubouchi T."/>
            <person name="Morono Y."/>
            <person name="Uchiyama I."/>
            <person name="Ito T."/>
            <person name="Fujiyama A."/>
            <person name="Inagaki F."/>
            <person name="Takami H."/>
        </authorList>
    </citation>
    <scope>NUCLEOTIDE SEQUENCE</scope>
    <source>
        <strain evidence="1">Expedition CK06-06</strain>
    </source>
</reference>
<organism evidence="1">
    <name type="scientific">marine sediment metagenome</name>
    <dbReference type="NCBI Taxonomy" id="412755"/>
    <lineage>
        <taxon>unclassified sequences</taxon>
        <taxon>metagenomes</taxon>
        <taxon>ecological metagenomes</taxon>
    </lineage>
</organism>
<dbReference type="AlphaFoldDB" id="X1CIC9"/>
<evidence type="ECO:0000313" key="1">
    <source>
        <dbReference type="EMBL" id="GAG92842.1"/>
    </source>
</evidence>
<sequence length="35" mass="3928">MSLGGEVGFDEGGVLQALFARPVWSQETEHFKYNK</sequence>
<protein>
    <submittedName>
        <fullName evidence="1">Uncharacterized protein</fullName>
    </submittedName>
</protein>
<gene>
    <name evidence="1" type="ORF">S01H4_42682</name>
</gene>
<accession>X1CIC9</accession>
<name>X1CIC9_9ZZZZ</name>
<feature type="non-terminal residue" evidence="1">
    <location>
        <position position="35"/>
    </location>
</feature>
<dbReference type="EMBL" id="BART01023466">
    <property type="protein sequence ID" value="GAG92842.1"/>
    <property type="molecule type" value="Genomic_DNA"/>
</dbReference>
<proteinExistence type="predicted"/>
<comment type="caution">
    <text evidence="1">The sequence shown here is derived from an EMBL/GenBank/DDBJ whole genome shotgun (WGS) entry which is preliminary data.</text>
</comment>